<keyword evidence="1" id="KW-1133">Transmembrane helix</keyword>
<keyword evidence="1" id="KW-0812">Transmembrane</keyword>
<evidence type="ECO:0000256" key="1">
    <source>
        <dbReference type="SAM" id="Phobius"/>
    </source>
</evidence>
<accession>A0A3F3Q1C9</accession>
<gene>
    <name evidence="2" type="ORF">BDQ94DRAFT_144326</name>
</gene>
<dbReference type="EMBL" id="KZ852048">
    <property type="protein sequence ID" value="RDH33024.1"/>
    <property type="molecule type" value="Genomic_DNA"/>
</dbReference>
<keyword evidence="1" id="KW-0472">Membrane</keyword>
<evidence type="ECO:0000313" key="2">
    <source>
        <dbReference type="EMBL" id="RDH33024.1"/>
    </source>
</evidence>
<dbReference type="AlphaFoldDB" id="A0A3F3Q1C9"/>
<organism evidence="2 3">
    <name type="scientific">Aspergillus welwitschiae</name>
    <dbReference type="NCBI Taxonomy" id="1341132"/>
    <lineage>
        <taxon>Eukaryota</taxon>
        <taxon>Fungi</taxon>
        <taxon>Dikarya</taxon>
        <taxon>Ascomycota</taxon>
        <taxon>Pezizomycotina</taxon>
        <taxon>Eurotiomycetes</taxon>
        <taxon>Eurotiomycetidae</taxon>
        <taxon>Eurotiales</taxon>
        <taxon>Aspergillaceae</taxon>
        <taxon>Aspergillus</taxon>
        <taxon>Aspergillus subgen. Circumdati</taxon>
    </lineage>
</organism>
<feature type="transmembrane region" description="Helical" evidence="1">
    <location>
        <begin position="12"/>
        <end position="40"/>
    </location>
</feature>
<dbReference type="Proteomes" id="UP000253729">
    <property type="component" value="Unassembled WGS sequence"/>
</dbReference>
<protein>
    <submittedName>
        <fullName evidence="2">Uncharacterized protein</fullName>
    </submittedName>
</protein>
<name>A0A3F3Q1C9_9EURO</name>
<dbReference type="GeneID" id="38134789"/>
<proteinExistence type="predicted"/>
<keyword evidence="3" id="KW-1185">Reference proteome</keyword>
<sequence>MYLFIYHFAHDLVLVIIILVVITIVIVLVRGVHSILIILLCCNSSLRWLEQIVFPPMLIGVDVEMGHATRYDTVPLFPRIPLEDQPRNGWWVLSSYLSAPAGKFPPTLFCFFYWIIICTLISGWCPST</sequence>
<reference evidence="2 3" key="1">
    <citation type="submission" date="2018-07" db="EMBL/GenBank/DDBJ databases">
        <title>The genomes of Aspergillus section Nigri reveals drivers in fungal speciation.</title>
        <authorList>
            <consortium name="DOE Joint Genome Institute"/>
            <person name="Vesth T.C."/>
            <person name="Nybo J."/>
            <person name="Theobald S."/>
            <person name="Brandl J."/>
            <person name="Frisvad J.C."/>
            <person name="Nielsen K.F."/>
            <person name="Lyhne E.K."/>
            <person name="Kogle M.E."/>
            <person name="Kuo A."/>
            <person name="Riley R."/>
            <person name="Clum A."/>
            <person name="Nolan M."/>
            <person name="Lipzen A."/>
            <person name="Salamov A."/>
            <person name="Henrissat B."/>
            <person name="Wiebenga A."/>
            <person name="De vries R.P."/>
            <person name="Grigoriev I.V."/>
            <person name="Mortensen U.H."/>
            <person name="Andersen M.R."/>
            <person name="Baker S.E."/>
        </authorList>
    </citation>
    <scope>NUCLEOTIDE SEQUENCE [LARGE SCALE GENOMIC DNA]</scope>
    <source>
        <strain evidence="2 3">CBS 139.54b</strain>
    </source>
</reference>
<dbReference type="RefSeq" id="XP_026626046.1">
    <property type="nucleotide sequence ID" value="XM_026766433.1"/>
</dbReference>
<evidence type="ECO:0000313" key="3">
    <source>
        <dbReference type="Proteomes" id="UP000253729"/>
    </source>
</evidence>
<feature type="transmembrane region" description="Helical" evidence="1">
    <location>
        <begin position="104"/>
        <end position="125"/>
    </location>
</feature>